<dbReference type="EMBL" id="AMZH03017489">
    <property type="protein sequence ID" value="RRT42927.1"/>
    <property type="molecule type" value="Genomic_DNA"/>
</dbReference>
<name>A0A426XTV1_ENSVE</name>
<sequence>MLPLRKETKGCQEKQGRARRGKMEEKQKGLFIVEIRMTVLPPNNDAYRESSVHVSIQDVRKRILYRIALRRIKIRDRKLSFLVEQRSDDAPKDEGLNIWQHRKKQWQDYLQIPKHVLLLTKQDAGGTVATNQHKLSATLRTAFWFRTQAEPWLVLRWLRRRRSC</sequence>
<organism evidence="2 3">
    <name type="scientific">Ensete ventricosum</name>
    <name type="common">Abyssinian banana</name>
    <name type="synonym">Musa ensete</name>
    <dbReference type="NCBI Taxonomy" id="4639"/>
    <lineage>
        <taxon>Eukaryota</taxon>
        <taxon>Viridiplantae</taxon>
        <taxon>Streptophyta</taxon>
        <taxon>Embryophyta</taxon>
        <taxon>Tracheophyta</taxon>
        <taxon>Spermatophyta</taxon>
        <taxon>Magnoliopsida</taxon>
        <taxon>Liliopsida</taxon>
        <taxon>Zingiberales</taxon>
        <taxon>Musaceae</taxon>
        <taxon>Ensete</taxon>
    </lineage>
</organism>
<proteinExistence type="predicted"/>
<comment type="caution">
    <text evidence="2">The sequence shown here is derived from an EMBL/GenBank/DDBJ whole genome shotgun (WGS) entry which is preliminary data.</text>
</comment>
<evidence type="ECO:0000313" key="3">
    <source>
        <dbReference type="Proteomes" id="UP000287651"/>
    </source>
</evidence>
<gene>
    <name evidence="2" type="ORF">B296_00056790</name>
</gene>
<protein>
    <submittedName>
        <fullName evidence="2">Uncharacterized protein</fullName>
    </submittedName>
</protein>
<evidence type="ECO:0000313" key="2">
    <source>
        <dbReference type="EMBL" id="RRT42927.1"/>
    </source>
</evidence>
<evidence type="ECO:0000256" key="1">
    <source>
        <dbReference type="SAM" id="MobiDB-lite"/>
    </source>
</evidence>
<accession>A0A426XTV1</accession>
<dbReference type="AlphaFoldDB" id="A0A426XTV1"/>
<reference evidence="2 3" key="1">
    <citation type="journal article" date="2014" name="Agronomy (Basel)">
        <title>A Draft Genome Sequence for Ensete ventricosum, the Drought-Tolerant Tree Against Hunger.</title>
        <authorList>
            <person name="Harrison J."/>
            <person name="Moore K.A."/>
            <person name="Paszkiewicz K."/>
            <person name="Jones T."/>
            <person name="Grant M."/>
            <person name="Ambacheew D."/>
            <person name="Muzemil S."/>
            <person name="Studholme D.J."/>
        </authorList>
    </citation>
    <scope>NUCLEOTIDE SEQUENCE [LARGE SCALE GENOMIC DNA]</scope>
</reference>
<feature type="region of interest" description="Disordered" evidence="1">
    <location>
        <begin position="1"/>
        <end position="23"/>
    </location>
</feature>
<dbReference type="Proteomes" id="UP000287651">
    <property type="component" value="Unassembled WGS sequence"/>
</dbReference>